<reference evidence="1" key="1">
    <citation type="submission" date="2018-06" db="EMBL/GenBank/DDBJ databases">
        <authorList>
            <person name="Zhirakovskaya E."/>
        </authorList>
    </citation>
    <scope>NUCLEOTIDE SEQUENCE</scope>
</reference>
<organism evidence="1">
    <name type="scientific">hydrothermal vent metagenome</name>
    <dbReference type="NCBI Taxonomy" id="652676"/>
    <lineage>
        <taxon>unclassified sequences</taxon>
        <taxon>metagenomes</taxon>
        <taxon>ecological metagenomes</taxon>
    </lineage>
</organism>
<accession>A0A3B0ZC22</accession>
<dbReference type="AlphaFoldDB" id="A0A3B0ZC22"/>
<gene>
    <name evidence="1" type="ORF">MNBD_GAMMA16-1304</name>
</gene>
<protein>
    <submittedName>
        <fullName evidence="1">Uncharacterized protein</fullName>
    </submittedName>
</protein>
<proteinExistence type="predicted"/>
<dbReference type="EMBL" id="UOFO01000026">
    <property type="protein sequence ID" value="VAW83799.1"/>
    <property type="molecule type" value="Genomic_DNA"/>
</dbReference>
<name>A0A3B0ZC22_9ZZZZ</name>
<sequence length="169" mass="18794">MNKRKYIVNSSGKLLLCIVLCLFAITTYAKKTSVPLQLSHTIELIANSITETTLKVTVLAPMKQVKITVSPYRNIELLSVNKDATFNEVVVGQVLRFKVQTRRNNNAEVGYLAIGLHAFSSNNNVRQSIITLRYGEKKEQANIHKGVVAIPGNSRSAQERTIKMPASPR</sequence>
<evidence type="ECO:0000313" key="1">
    <source>
        <dbReference type="EMBL" id="VAW83799.1"/>
    </source>
</evidence>